<sequence>MTDDKRKKKRGRSKFFRSCFRSVATAAAAEDGPSSSDKSDGLYDKNGRLVAVSGGRDFIPDVNLVNGCDDDNRDDCFAKRSSSRRRISRVLKAVLFNTKLKKSRRSSSKSSISSDTSSSSLSSEKIGKSFNDDNAYVRECPDMDDSCSRRSNLFSSSSRTTSSAYSASSRTTSSAYSTSSLSSINSNSRSLTDQKTSSRIDILDFGHPVSSNSSTLKKSNPINSNSSFCFDQKVLSRTDSPHLRSQCSSKSLPLSKSTPINSIPKSLSHQKGLSRLDSNDLRNSVSSNMLILMNPSPDKIMFGGNNWNIRWCFFLLLSLVVLVIWGRIFSIMCTSIWFYFVPCRRIKRVDSVTNMAEYVDTDSKHYKKRVIMAGLLERTRNPIR</sequence>
<evidence type="ECO:0000313" key="1">
    <source>
        <dbReference type="EMBL" id="KAI3769218.1"/>
    </source>
</evidence>
<accession>A0ACB9FEK1</accession>
<protein>
    <submittedName>
        <fullName evidence="1">Uncharacterized protein</fullName>
    </submittedName>
</protein>
<keyword evidence="2" id="KW-1185">Reference proteome</keyword>
<reference evidence="2" key="1">
    <citation type="journal article" date="2022" name="Mol. Ecol. Resour.">
        <title>The genomes of chicory, endive, great burdock and yacon provide insights into Asteraceae palaeo-polyploidization history and plant inulin production.</title>
        <authorList>
            <person name="Fan W."/>
            <person name="Wang S."/>
            <person name="Wang H."/>
            <person name="Wang A."/>
            <person name="Jiang F."/>
            <person name="Liu H."/>
            <person name="Zhao H."/>
            <person name="Xu D."/>
            <person name="Zhang Y."/>
        </authorList>
    </citation>
    <scope>NUCLEOTIDE SEQUENCE [LARGE SCALE GENOMIC DNA]</scope>
    <source>
        <strain evidence="2">cv. Niubang</strain>
    </source>
</reference>
<evidence type="ECO:0000313" key="2">
    <source>
        <dbReference type="Proteomes" id="UP001055879"/>
    </source>
</evidence>
<reference evidence="1 2" key="2">
    <citation type="journal article" date="2022" name="Mol. Ecol. Resour.">
        <title>The genomes of chicory, endive, great burdock and yacon provide insights into Asteraceae paleo-polyploidization history and plant inulin production.</title>
        <authorList>
            <person name="Fan W."/>
            <person name="Wang S."/>
            <person name="Wang H."/>
            <person name="Wang A."/>
            <person name="Jiang F."/>
            <person name="Liu H."/>
            <person name="Zhao H."/>
            <person name="Xu D."/>
            <person name="Zhang Y."/>
        </authorList>
    </citation>
    <scope>NUCLEOTIDE SEQUENCE [LARGE SCALE GENOMIC DNA]</scope>
    <source>
        <strain evidence="2">cv. Niubang</strain>
    </source>
</reference>
<dbReference type="Proteomes" id="UP001055879">
    <property type="component" value="Linkage Group LG01"/>
</dbReference>
<comment type="caution">
    <text evidence="1">The sequence shown here is derived from an EMBL/GenBank/DDBJ whole genome shotgun (WGS) entry which is preliminary data.</text>
</comment>
<organism evidence="1 2">
    <name type="scientific">Arctium lappa</name>
    <name type="common">Greater burdock</name>
    <name type="synonym">Lappa major</name>
    <dbReference type="NCBI Taxonomy" id="4217"/>
    <lineage>
        <taxon>Eukaryota</taxon>
        <taxon>Viridiplantae</taxon>
        <taxon>Streptophyta</taxon>
        <taxon>Embryophyta</taxon>
        <taxon>Tracheophyta</taxon>
        <taxon>Spermatophyta</taxon>
        <taxon>Magnoliopsida</taxon>
        <taxon>eudicotyledons</taxon>
        <taxon>Gunneridae</taxon>
        <taxon>Pentapetalae</taxon>
        <taxon>asterids</taxon>
        <taxon>campanulids</taxon>
        <taxon>Asterales</taxon>
        <taxon>Asteraceae</taxon>
        <taxon>Carduoideae</taxon>
        <taxon>Cardueae</taxon>
        <taxon>Arctiinae</taxon>
        <taxon>Arctium</taxon>
    </lineage>
</organism>
<proteinExistence type="predicted"/>
<dbReference type="EMBL" id="CM042047">
    <property type="protein sequence ID" value="KAI3769218.1"/>
    <property type="molecule type" value="Genomic_DNA"/>
</dbReference>
<gene>
    <name evidence="1" type="ORF">L6452_00318</name>
</gene>
<name>A0ACB9FEK1_ARCLA</name>